<dbReference type="InterPro" id="IPR000515">
    <property type="entry name" value="MetI-like"/>
</dbReference>
<reference evidence="9 10" key="1">
    <citation type="submission" date="2016-12" db="EMBL/GenBank/DDBJ databases">
        <title>The draft genome sequence of HSLHS2.</title>
        <authorList>
            <person name="Hu D."/>
            <person name="Wang L."/>
            <person name="Shao Z."/>
        </authorList>
    </citation>
    <scope>NUCLEOTIDE SEQUENCE [LARGE SCALE GENOMIC DNA]</scope>
    <source>
        <strain evidence="9">MCCC 1A06712</strain>
    </source>
</reference>
<feature type="transmembrane region" description="Helical" evidence="7">
    <location>
        <begin position="130"/>
        <end position="156"/>
    </location>
</feature>
<dbReference type="InterPro" id="IPR035906">
    <property type="entry name" value="MetI-like_sf"/>
</dbReference>
<feature type="transmembrane region" description="Helical" evidence="7">
    <location>
        <begin position="12"/>
        <end position="29"/>
    </location>
</feature>
<dbReference type="RefSeq" id="WP_086452147.1">
    <property type="nucleotide sequence ID" value="NZ_MSPP01000005.1"/>
</dbReference>
<dbReference type="AlphaFoldDB" id="A0A251WWE0"/>
<feature type="transmembrane region" description="Helical" evidence="7">
    <location>
        <begin position="323"/>
        <end position="347"/>
    </location>
</feature>
<evidence type="ECO:0000256" key="4">
    <source>
        <dbReference type="ARBA" id="ARBA00022692"/>
    </source>
</evidence>
<proteinExistence type="inferred from homology"/>
<dbReference type="Pfam" id="PF00528">
    <property type="entry name" value="BPD_transp_1"/>
    <property type="match status" value="1"/>
</dbReference>
<dbReference type="CDD" id="cd06261">
    <property type="entry name" value="TM_PBP2"/>
    <property type="match status" value="1"/>
</dbReference>
<comment type="subcellular location">
    <subcellularLocation>
        <location evidence="1 7">Cell membrane</location>
        <topology evidence="1 7">Multi-pass membrane protein</topology>
    </subcellularLocation>
</comment>
<dbReference type="Proteomes" id="UP000194664">
    <property type="component" value="Unassembled WGS sequence"/>
</dbReference>
<dbReference type="PROSITE" id="PS50928">
    <property type="entry name" value="ABC_TM1"/>
    <property type="match status" value="1"/>
</dbReference>
<dbReference type="InterPro" id="IPR051393">
    <property type="entry name" value="ABC_transporter_permease"/>
</dbReference>
<dbReference type="Gene3D" id="1.10.3720.10">
    <property type="entry name" value="MetI-like"/>
    <property type="match status" value="1"/>
</dbReference>
<evidence type="ECO:0000256" key="2">
    <source>
        <dbReference type="ARBA" id="ARBA00022448"/>
    </source>
</evidence>
<keyword evidence="6 7" id="KW-0472">Membrane</keyword>
<dbReference type="OrthoDB" id="9805108at2"/>
<evidence type="ECO:0000313" key="9">
    <source>
        <dbReference type="EMBL" id="OUD08448.1"/>
    </source>
</evidence>
<feature type="transmembrane region" description="Helical" evidence="7">
    <location>
        <begin position="219"/>
        <end position="242"/>
    </location>
</feature>
<evidence type="ECO:0000256" key="6">
    <source>
        <dbReference type="ARBA" id="ARBA00023136"/>
    </source>
</evidence>
<keyword evidence="10" id="KW-1185">Reference proteome</keyword>
<name>A0A251WWE0_9RHOB</name>
<accession>A0A251WWE0</accession>
<evidence type="ECO:0000256" key="5">
    <source>
        <dbReference type="ARBA" id="ARBA00022989"/>
    </source>
</evidence>
<keyword evidence="4 7" id="KW-0812">Transmembrane</keyword>
<protein>
    <submittedName>
        <fullName evidence="9">ABC transporter permease</fullName>
    </submittedName>
</protein>
<evidence type="ECO:0000259" key="8">
    <source>
        <dbReference type="PROSITE" id="PS50928"/>
    </source>
</evidence>
<evidence type="ECO:0000313" key="10">
    <source>
        <dbReference type="Proteomes" id="UP000194664"/>
    </source>
</evidence>
<dbReference type="GO" id="GO:0005886">
    <property type="term" value="C:plasma membrane"/>
    <property type="evidence" value="ECO:0007669"/>
    <property type="project" value="UniProtKB-SubCell"/>
</dbReference>
<feature type="transmembrane region" description="Helical" evidence="7">
    <location>
        <begin position="168"/>
        <end position="188"/>
    </location>
</feature>
<evidence type="ECO:0000256" key="7">
    <source>
        <dbReference type="RuleBase" id="RU363032"/>
    </source>
</evidence>
<dbReference type="EMBL" id="MSPP01000005">
    <property type="protein sequence ID" value="OUD08448.1"/>
    <property type="molecule type" value="Genomic_DNA"/>
</dbReference>
<evidence type="ECO:0000256" key="3">
    <source>
        <dbReference type="ARBA" id="ARBA00022475"/>
    </source>
</evidence>
<keyword evidence="2 7" id="KW-0813">Transport</keyword>
<dbReference type="SUPFAM" id="SSF161098">
    <property type="entry name" value="MetI-like"/>
    <property type="match status" value="1"/>
</dbReference>
<feature type="domain" description="ABC transmembrane type-1" evidence="8">
    <location>
        <begin position="131"/>
        <end position="344"/>
    </location>
</feature>
<dbReference type="GO" id="GO:0055085">
    <property type="term" value="P:transmembrane transport"/>
    <property type="evidence" value="ECO:0007669"/>
    <property type="project" value="InterPro"/>
</dbReference>
<keyword evidence="3" id="KW-1003">Cell membrane</keyword>
<gene>
    <name evidence="9" type="ORF">BVC71_13160</name>
</gene>
<sequence>MTEALHAAFAGAPWPLYLLVYLITGWAFLRPTGPIWDRFVSVVGWPIELTQRLAGATGLPYLFLLPNMLIFGAFTFAPMFINLGFSVTEGQSILFSDRDWAGLDNLRRLLAETQIDTGAPNLEDDKFLSAVYSTATFVVFQVPIMIVIALVSALALNRKIVARGFWRAVFFYPVMLSPVVVGFLWSLILKRQGVLSQTLIGWGWIDEPIQWLTDPSWTMFWSVFVYTWAHLGFYMLILLAGLQAIPRDVYEAAEMDGTPAWRQLTRITIPLLAPTLLVVTVLSLIKAFQAFEELYAMSVRWTSLVAYIFETSGLRGQPTANGLGIAAMASLLVAIVLIFLSLMQVYLSSRSSKQ</sequence>
<comment type="caution">
    <text evidence="9">The sequence shown here is derived from an EMBL/GenBank/DDBJ whole genome shotgun (WGS) entry which is preliminary data.</text>
</comment>
<comment type="similarity">
    <text evidence="7">Belongs to the binding-protein-dependent transport system permease family.</text>
</comment>
<keyword evidence="5 7" id="KW-1133">Transmembrane helix</keyword>
<dbReference type="PANTHER" id="PTHR30193:SF37">
    <property type="entry name" value="INNER MEMBRANE ABC TRANSPORTER PERMEASE PROTEIN YCJO"/>
    <property type="match status" value="1"/>
</dbReference>
<dbReference type="PANTHER" id="PTHR30193">
    <property type="entry name" value="ABC TRANSPORTER PERMEASE PROTEIN"/>
    <property type="match status" value="1"/>
</dbReference>
<evidence type="ECO:0000256" key="1">
    <source>
        <dbReference type="ARBA" id="ARBA00004651"/>
    </source>
</evidence>
<feature type="transmembrane region" description="Helical" evidence="7">
    <location>
        <begin position="61"/>
        <end position="81"/>
    </location>
</feature>
<feature type="transmembrane region" description="Helical" evidence="7">
    <location>
        <begin position="271"/>
        <end position="291"/>
    </location>
</feature>
<organism evidence="9 10">
    <name type="scientific">Marivivens niveibacter</name>
    <dbReference type="NCBI Taxonomy" id="1930667"/>
    <lineage>
        <taxon>Bacteria</taxon>
        <taxon>Pseudomonadati</taxon>
        <taxon>Pseudomonadota</taxon>
        <taxon>Alphaproteobacteria</taxon>
        <taxon>Rhodobacterales</taxon>
        <taxon>Paracoccaceae</taxon>
        <taxon>Marivivens group</taxon>
        <taxon>Marivivens</taxon>
    </lineage>
</organism>